<feature type="compositionally biased region" description="Low complexity" evidence="4">
    <location>
        <begin position="30"/>
        <end position="56"/>
    </location>
</feature>
<protein>
    <submittedName>
        <fullName evidence="6">Multiple sugar transport system substrate-binding protein</fullName>
    </submittedName>
</protein>
<comment type="similarity">
    <text evidence="1">Belongs to the bacterial solute-binding protein 1 family.</text>
</comment>
<keyword evidence="7" id="KW-1185">Reference proteome</keyword>
<gene>
    <name evidence="6" type="ORF">DFP98_104148</name>
</gene>
<keyword evidence="6" id="KW-0762">Sugar transport</keyword>
<dbReference type="Proteomes" id="UP000256977">
    <property type="component" value="Unassembled WGS sequence"/>
</dbReference>
<evidence type="ECO:0000256" key="4">
    <source>
        <dbReference type="SAM" id="MobiDB-lite"/>
    </source>
</evidence>
<keyword evidence="2" id="KW-0813">Transport</keyword>
<dbReference type="PROSITE" id="PS51257">
    <property type="entry name" value="PROKAR_LIPOPROTEIN"/>
    <property type="match status" value="1"/>
</dbReference>
<proteinExistence type="inferred from homology"/>
<evidence type="ECO:0000256" key="5">
    <source>
        <dbReference type="SAM" id="SignalP"/>
    </source>
</evidence>
<reference evidence="6 7" key="1">
    <citation type="submission" date="2018-07" db="EMBL/GenBank/DDBJ databases">
        <title>Genomic Encyclopedia of Type Strains, Phase III (KMG-III): the genomes of soil and plant-associated and newly described type strains.</title>
        <authorList>
            <person name="Whitman W."/>
        </authorList>
    </citation>
    <scope>NUCLEOTIDE SEQUENCE [LARGE SCALE GENOMIC DNA]</scope>
    <source>
        <strain evidence="6 7">CECT 7287</strain>
    </source>
</reference>
<accession>A0A3D9KIT4</accession>
<evidence type="ECO:0000256" key="1">
    <source>
        <dbReference type="ARBA" id="ARBA00008520"/>
    </source>
</evidence>
<feature type="signal peptide" evidence="5">
    <location>
        <begin position="1"/>
        <end position="21"/>
    </location>
</feature>
<name>A0A3D9KIT4_9BACL</name>
<dbReference type="AlphaFoldDB" id="A0A3D9KIT4"/>
<dbReference type="CDD" id="cd13585">
    <property type="entry name" value="PBP2_TMBP_like"/>
    <property type="match status" value="1"/>
</dbReference>
<dbReference type="GO" id="GO:0015768">
    <property type="term" value="P:maltose transport"/>
    <property type="evidence" value="ECO:0007669"/>
    <property type="project" value="TreeGrafter"/>
</dbReference>
<feature type="chain" id="PRO_5038684457" evidence="5">
    <location>
        <begin position="22"/>
        <end position="441"/>
    </location>
</feature>
<dbReference type="OrthoDB" id="9782846at2"/>
<dbReference type="GO" id="GO:0042956">
    <property type="term" value="P:maltodextrin transmembrane transport"/>
    <property type="evidence" value="ECO:0007669"/>
    <property type="project" value="TreeGrafter"/>
</dbReference>
<evidence type="ECO:0000256" key="3">
    <source>
        <dbReference type="ARBA" id="ARBA00022729"/>
    </source>
</evidence>
<comment type="caution">
    <text evidence="6">The sequence shown here is derived from an EMBL/GenBank/DDBJ whole genome shotgun (WGS) entry which is preliminary data.</text>
</comment>
<dbReference type="Pfam" id="PF01547">
    <property type="entry name" value="SBP_bac_1"/>
    <property type="match status" value="1"/>
</dbReference>
<keyword evidence="3 5" id="KW-0732">Signal</keyword>
<dbReference type="SUPFAM" id="SSF53850">
    <property type="entry name" value="Periplasmic binding protein-like II"/>
    <property type="match status" value="1"/>
</dbReference>
<organism evidence="6 7">
    <name type="scientific">Cohnella phaseoli</name>
    <dbReference type="NCBI Taxonomy" id="456490"/>
    <lineage>
        <taxon>Bacteria</taxon>
        <taxon>Bacillati</taxon>
        <taxon>Bacillota</taxon>
        <taxon>Bacilli</taxon>
        <taxon>Bacillales</taxon>
        <taxon>Paenibacillaceae</taxon>
        <taxon>Cohnella</taxon>
    </lineage>
</organism>
<evidence type="ECO:0000313" key="6">
    <source>
        <dbReference type="EMBL" id="RED85443.1"/>
    </source>
</evidence>
<dbReference type="GO" id="GO:1901982">
    <property type="term" value="F:maltose binding"/>
    <property type="evidence" value="ECO:0007669"/>
    <property type="project" value="TreeGrafter"/>
</dbReference>
<dbReference type="InterPro" id="IPR006059">
    <property type="entry name" value="SBP"/>
</dbReference>
<dbReference type="EMBL" id="QRDZ01000004">
    <property type="protein sequence ID" value="RED85443.1"/>
    <property type="molecule type" value="Genomic_DNA"/>
</dbReference>
<sequence>MKKKSSALLLATMMGVSLLSACGGGGDKAGNGTPSASPSASPSAGSSSENTGGSENAGLTGTIRFASWDTGDALKIQQDIAKKFEQSHPGTKVQVEAYADGFDQKLAAGFGAANPPDVMYMWDFPTYHQSLEPLDDFASKDASLNIEDFYSGLFNYGKIDGKLYGIPVGFTTRVVYYNKKLFDEAQVPYPQDGWTWSDFQDIAAKLTDKSKKQYGFGVRASNDTYDLQGFVWSNGSSFISDDGKTIEGYMNSPETAEAIQIFGDLVKNGSGVLVGGKGQQSGEDIFKAGKLAMWESGIWPLGGFKEAGIDIGTVEMPAFPGKPVKGIIAESALSIAKDSKQKELAWEFVKFYVSAEAIKMRTADLPVRVSVVNELKVDQDPLYKPFYTMLERSDNTPAFLLNSKWNEVNRHLEAAVEAVVHGASAQEALNSAVKDGTRYLK</sequence>
<dbReference type="Gene3D" id="3.40.190.10">
    <property type="entry name" value="Periplasmic binding protein-like II"/>
    <property type="match status" value="1"/>
</dbReference>
<evidence type="ECO:0000313" key="7">
    <source>
        <dbReference type="Proteomes" id="UP000256977"/>
    </source>
</evidence>
<dbReference type="GO" id="GO:0055052">
    <property type="term" value="C:ATP-binding cassette (ABC) transporter complex, substrate-binding subunit-containing"/>
    <property type="evidence" value="ECO:0007669"/>
    <property type="project" value="TreeGrafter"/>
</dbReference>
<dbReference type="PANTHER" id="PTHR30061:SF50">
    <property type="entry name" value="MALTOSE_MALTODEXTRIN-BINDING PERIPLASMIC PROTEIN"/>
    <property type="match status" value="1"/>
</dbReference>
<feature type="region of interest" description="Disordered" evidence="4">
    <location>
        <begin position="25"/>
        <end position="56"/>
    </location>
</feature>
<evidence type="ECO:0000256" key="2">
    <source>
        <dbReference type="ARBA" id="ARBA00022448"/>
    </source>
</evidence>
<dbReference type="RefSeq" id="WP_116059867.1">
    <property type="nucleotide sequence ID" value="NZ_QRDZ01000004.1"/>
</dbReference>
<dbReference type="PANTHER" id="PTHR30061">
    <property type="entry name" value="MALTOSE-BINDING PERIPLASMIC PROTEIN"/>
    <property type="match status" value="1"/>
</dbReference>